<gene>
    <name evidence="1" type="ORF">SAMN04488036_101454</name>
</gene>
<evidence type="ECO:0000313" key="1">
    <source>
        <dbReference type="EMBL" id="SFK57183.1"/>
    </source>
</evidence>
<dbReference type="OrthoDB" id="7810029at2"/>
<dbReference type="EMBL" id="FOSZ01000001">
    <property type="protein sequence ID" value="SFK57183.1"/>
    <property type="molecule type" value="Genomic_DNA"/>
</dbReference>
<accession>A0A1I4ALN6</accession>
<evidence type="ECO:0000313" key="2">
    <source>
        <dbReference type="Proteomes" id="UP000198851"/>
    </source>
</evidence>
<sequence>MSNVIALPVPNRRAPQPRILNRLARGFASERRGPNDVFWLKENAEFLNVTESTGQAGDSVIAAYETFYAEIMERIAFFPQYYRFFLSICFDFEDLKGRGSTGIELANWVAQAGLPCGELSDLQRLEARRLLARRGVRMPELGAELEARVRDFMGRSSQFALPNKKIAYELTHAVFYLTEYGRKSVSFEDAVLTSLEFVGLWAFIEMNADLLAEVCVAMRFAGRRPPEIWEGWIARHLRNFSFAPSGAATPAGDDYHEFLMCQWSLMCTQDVPRFEAAPPVGISPVFRRPEVSVAPLREMSECLFRLQGNRSGRWSIMRPVLTAMMSPEAQTHLVDAEASSARFSEFFELFARVGFLERAAS</sequence>
<dbReference type="RefSeq" id="WP_093319708.1">
    <property type="nucleotide sequence ID" value="NZ_FOSZ01000001.1"/>
</dbReference>
<name>A0A1I4ALN6_9RHOB</name>
<proteinExistence type="predicted"/>
<protein>
    <submittedName>
        <fullName evidence="1">Uncharacterized protein</fullName>
    </submittedName>
</protein>
<dbReference type="Pfam" id="PF21843">
    <property type="entry name" value="DUF6902"/>
    <property type="match status" value="1"/>
</dbReference>
<dbReference type="InterPro" id="IPR054197">
    <property type="entry name" value="DUF6902"/>
</dbReference>
<keyword evidence="2" id="KW-1185">Reference proteome</keyword>
<dbReference type="AlphaFoldDB" id="A0A1I4ALN6"/>
<dbReference type="Proteomes" id="UP000198851">
    <property type="component" value="Unassembled WGS sequence"/>
</dbReference>
<organism evidence="1 2">
    <name type="scientific">Shimia haliotis</name>
    <dbReference type="NCBI Taxonomy" id="1280847"/>
    <lineage>
        <taxon>Bacteria</taxon>
        <taxon>Pseudomonadati</taxon>
        <taxon>Pseudomonadota</taxon>
        <taxon>Alphaproteobacteria</taxon>
        <taxon>Rhodobacterales</taxon>
        <taxon>Roseobacteraceae</taxon>
    </lineage>
</organism>
<reference evidence="2" key="1">
    <citation type="submission" date="2016-10" db="EMBL/GenBank/DDBJ databases">
        <authorList>
            <person name="Varghese N."/>
            <person name="Submissions S."/>
        </authorList>
    </citation>
    <scope>NUCLEOTIDE SEQUENCE [LARGE SCALE GENOMIC DNA]</scope>
    <source>
        <strain evidence="2">DSM 28453</strain>
    </source>
</reference>
<dbReference type="STRING" id="1280847.SAMN04488036_101454"/>